<feature type="domain" description="DUF11" evidence="3">
    <location>
        <begin position="1359"/>
        <end position="1476"/>
    </location>
</feature>
<comment type="caution">
    <text evidence="5">The sequence shown here is derived from an EMBL/GenBank/DDBJ whole genome shotgun (WGS) entry which is preliminary data.</text>
</comment>
<dbReference type="InterPro" id="IPR026466">
    <property type="entry name" value="Fim_isopep_form_D2_dom"/>
</dbReference>
<dbReference type="PANTHER" id="PTHR34819">
    <property type="entry name" value="LARGE CYSTEINE-RICH PERIPLASMIC PROTEIN OMCB"/>
    <property type="match status" value="1"/>
</dbReference>
<dbReference type="EMBL" id="WAJR01000013">
    <property type="protein sequence ID" value="KAB1640379.1"/>
    <property type="molecule type" value="Genomic_DNA"/>
</dbReference>
<feature type="signal peptide" evidence="2">
    <location>
        <begin position="1"/>
        <end position="45"/>
    </location>
</feature>
<keyword evidence="1" id="KW-0812">Transmembrane</keyword>
<reference evidence="5 6" key="1">
    <citation type="submission" date="2019-09" db="EMBL/GenBank/DDBJ databases">
        <title>Whole genome shotgun sequencing (WGS) of Ellagibacter isourolithinifaciens DSM 104140(T) and Adlercreutzia muris DSM 29508(T).</title>
        <authorList>
            <person name="Stoll D.A."/>
            <person name="Danylec N."/>
            <person name="Huch M."/>
        </authorList>
    </citation>
    <scope>NUCLEOTIDE SEQUENCE [LARGE SCALE GENOMIC DNA]</scope>
    <source>
        <strain evidence="5 6">DSM 104140</strain>
    </source>
</reference>
<dbReference type="OrthoDB" id="3169083at2"/>
<dbReference type="GeneID" id="98658037"/>
<dbReference type="NCBIfam" id="TIGR01451">
    <property type="entry name" value="B_ant_repeat"/>
    <property type="match status" value="1"/>
</dbReference>
<dbReference type="InterPro" id="IPR001434">
    <property type="entry name" value="OmcB-like_DUF11"/>
</dbReference>
<sequence>MASVRRLPQPIDQVKHKTINIALALALAIGLAPGAALCTPGVAQAASKVPIEYIPEDSFTPEGFNWGISFTDVEAVRGFTSEPNIKQYYPRDYDELAATGDSGFAARIDRTTPKGSFALRYTGASYGNDKVDAVVTLSNWNYVEPVMSNGASGWDEYEERADYDTFQPGVFVNSGYQRTGSLIENLNFYTVGLTDLEVSVEFFYAGTDDPYEVKGHMTCIDLDVGQKFGFGGAVSLAQVVDKNDFLSIDEEQSIISSPEYPCGGVEDEHGAISADPNDPLYKLGLVGAYFDTTGSQKGTPIELSFVSSWKGSYSTAQSFFAMTNEFLTAPNPNDDIVEDGKLDVRKIADKTEGVSIGDVVAYTVEVPVHERGVTCRNGYSYTDFEIIDALPREMRYVDGSGYLTDGEGQLIENAGEVVYAGQSDEGEGERGNAVKFVFSQSYLQHSMRMQGETYRFEFKAELTEYPADGALSVSNSAYAHVNDKGIYPSNSVETTLIPPRLTVDKTADAYEYEVGEVVRFTASFAQSEKNAQCREAVFSDNLPEGLELIPETVQVAGIENLPTPSIEDNRWSCQLDKFNYGDTLTVSFAAIATQAGNGAEQVNIATARANNCEEASDSAEVWTNTASLSIEKTADRYEHFIGASEQDAGALVYTIVVENTKDGTIANNVVVSDESLPEGLKIGRTDADELMVNVSGAPESVSYPIGAEGSTPSQLERREVTCTTKPAGTGFATTVSHLPANMPVTITCTCYPKDSIAGWEIENTATASADNATNVRDSALTWLNQPTLQVEKAASQDTCNVGDLVAFHVKVTNNTPGTIGRNLVISDLLQAKGVELQRDSIKVWDSEGNDITDSCVISTNGEKPSFTIETNRNLVSNSPERTFYRFGEKAEQGTNPLGEEGETTVSVDYTVAIADAALAGSTVGNTAIAATDEPNTQTSGDASITVKDAQLQVSKTSDKQRYEAGDVAHYTVTVTQTRKGSTAHSIAFADCFESDELASIDASSILVTRPDGTIVDNPDVTLEKNRDGAVFGFSLQPGIDLHDSETLMVEYSAKLPVASEHVINRAQAKASDAAASSAANDIEVSEPLANASLEKEASEKTVQVGDSFTYTITARATNGTLRDAVITDSGLPSGIEVDFASLSAIVNGKAIEEPIVHQEGSSFAIELGTMGKDDVAVVSFKANVADEGLIGHKVVNGATLTSPTLEGERTAQAVVDIVAPAGTASIEKTASAESAFAGETVSYALSVEVGETDLEDALLVDEGMPEGVAIDYATFVATADGKRIEPDFASRDAQSFALKLGKVSAGSNVSVEYEALIEEGSLVGSTVENTATIESPTLSDRPHSTARVVVIERPASKVDIELVKSVDRESTAVGERIGFTIEATAIGGTVESVLVADTKMPSGAPIDFDSIQVAIDGKPVDAALESDGNTFSALIGTLEKGSTATITFAADIADEALAGTKFSNRAVLTSPSLEDARIAHAIVNVDEGAQPIVDSGGSTTRGKGLGKTGDELMGFALKMIPALMVSAGAIGIGAGALALRKRKAGRR</sequence>
<accession>A0A6N6NL73</accession>
<organism evidence="5 6">
    <name type="scientific">Ellagibacter isourolithinifaciens</name>
    <dbReference type="NCBI Taxonomy" id="2137581"/>
    <lineage>
        <taxon>Bacteria</taxon>
        <taxon>Bacillati</taxon>
        <taxon>Actinomycetota</taxon>
        <taxon>Coriobacteriia</taxon>
        <taxon>Eggerthellales</taxon>
        <taxon>Eggerthellaceae</taxon>
        <taxon>Ellagibacter</taxon>
    </lineage>
</organism>
<keyword evidence="2" id="KW-0732">Signal</keyword>
<dbReference type="Gene3D" id="2.60.40.740">
    <property type="match status" value="5"/>
</dbReference>
<gene>
    <name evidence="5" type="ORF">F8C90_06420</name>
</gene>
<feature type="domain" description="Adhesin isopeptide-forming adherence" evidence="4">
    <location>
        <begin position="354"/>
        <end position="495"/>
    </location>
</feature>
<dbReference type="NCBIfam" id="TIGR04226">
    <property type="entry name" value="RrgB_K2N_iso_D2"/>
    <property type="match status" value="1"/>
</dbReference>
<keyword evidence="1" id="KW-0472">Membrane</keyword>
<evidence type="ECO:0000313" key="5">
    <source>
        <dbReference type="EMBL" id="KAB1640379.1"/>
    </source>
</evidence>
<dbReference type="InterPro" id="IPR051172">
    <property type="entry name" value="Chlamydia_OmcB"/>
</dbReference>
<dbReference type="Pfam" id="PF01345">
    <property type="entry name" value="DUF11"/>
    <property type="match status" value="1"/>
</dbReference>
<keyword evidence="6" id="KW-1185">Reference proteome</keyword>
<evidence type="ECO:0000259" key="3">
    <source>
        <dbReference type="Pfam" id="PF01345"/>
    </source>
</evidence>
<dbReference type="PANTHER" id="PTHR34819:SF3">
    <property type="entry name" value="CELL SURFACE PROTEIN"/>
    <property type="match status" value="1"/>
</dbReference>
<dbReference type="Proteomes" id="UP000468668">
    <property type="component" value="Unassembled WGS sequence"/>
</dbReference>
<proteinExistence type="predicted"/>
<dbReference type="Pfam" id="PF17998">
    <property type="entry name" value="AgI_II_C2"/>
    <property type="match status" value="1"/>
</dbReference>
<evidence type="ECO:0000313" key="6">
    <source>
        <dbReference type="Proteomes" id="UP000468668"/>
    </source>
</evidence>
<protein>
    <submittedName>
        <fullName evidence="5">Isopeptide-forming domain-containing fimbrial protein</fullName>
    </submittedName>
</protein>
<dbReference type="InterPro" id="IPR026345">
    <property type="entry name" value="Adh_isopep-form_adh_dom"/>
</dbReference>
<dbReference type="RefSeq" id="WP_158049669.1">
    <property type="nucleotide sequence ID" value="NZ_WAJR01000013.1"/>
</dbReference>
<evidence type="ECO:0000259" key="4">
    <source>
        <dbReference type="Pfam" id="PF17998"/>
    </source>
</evidence>
<dbReference type="InterPro" id="IPR047589">
    <property type="entry name" value="DUF11_rpt"/>
</dbReference>
<name>A0A6N6NL73_9ACTN</name>
<keyword evidence="1" id="KW-1133">Transmembrane helix</keyword>
<feature type="transmembrane region" description="Helical" evidence="1">
    <location>
        <begin position="1519"/>
        <end position="1539"/>
    </location>
</feature>
<feature type="chain" id="PRO_5026997288" evidence="2">
    <location>
        <begin position="46"/>
        <end position="1547"/>
    </location>
</feature>
<evidence type="ECO:0000256" key="2">
    <source>
        <dbReference type="SAM" id="SignalP"/>
    </source>
</evidence>
<evidence type="ECO:0000256" key="1">
    <source>
        <dbReference type="SAM" id="Phobius"/>
    </source>
</evidence>